<dbReference type="PROSITE" id="PS51176">
    <property type="entry name" value="PDH_ADH"/>
    <property type="match status" value="1"/>
</dbReference>
<dbReference type="GO" id="GO:0006571">
    <property type="term" value="P:tyrosine biosynthetic process"/>
    <property type="evidence" value="ECO:0007669"/>
    <property type="project" value="InterPro"/>
</dbReference>
<dbReference type="InterPro" id="IPR036291">
    <property type="entry name" value="NAD(P)-bd_dom_sf"/>
</dbReference>
<evidence type="ECO:0000259" key="2">
    <source>
        <dbReference type="PROSITE" id="PS51176"/>
    </source>
</evidence>
<gene>
    <name evidence="3" type="ORF">SDC9_22993</name>
</gene>
<comment type="caution">
    <text evidence="3">The sequence shown here is derived from an EMBL/GenBank/DDBJ whole genome shotgun (WGS) entry which is preliminary data.</text>
</comment>
<dbReference type="GO" id="GO:0004665">
    <property type="term" value="F:prephenate dehydrogenase (NADP+) activity"/>
    <property type="evidence" value="ECO:0007669"/>
    <property type="project" value="InterPro"/>
</dbReference>
<sequence>MRIFILGTGKMGAWLTEELCWNHEVWVHDADPLKMKYFMKVHRILDLAELDQVKPELFINSVALGNTTKAFDTVLPHIPESCILADIASVKNGLQDYYGTLGRPFVSSHPMFGPTLANIRDLKDESAIIISESCEAGKAFFRELYSRLSIKIFEYSFEEHDKTVAYSLATPFASSMVFAACMRKQEAPGTNFKRHMASAKGLLAEDDRLLTEIMFNQHTIRQLELINSKLSYLTHIIRQRDYEEMKKFLDTLRKNIAD</sequence>
<dbReference type="AlphaFoldDB" id="A0A644UE65"/>
<dbReference type="InterPro" id="IPR050812">
    <property type="entry name" value="Preph/Arog_dehydrog"/>
</dbReference>
<keyword evidence="1" id="KW-0560">Oxidoreductase</keyword>
<dbReference type="EMBL" id="VSSQ01000104">
    <property type="protein sequence ID" value="MPL77142.1"/>
    <property type="molecule type" value="Genomic_DNA"/>
</dbReference>
<dbReference type="InterPro" id="IPR003099">
    <property type="entry name" value="Prephen_DH"/>
</dbReference>
<evidence type="ECO:0000313" key="3">
    <source>
        <dbReference type="EMBL" id="MPL77142.1"/>
    </source>
</evidence>
<dbReference type="SUPFAM" id="SSF48179">
    <property type="entry name" value="6-phosphogluconate dehydrogenase C-terminal domain-like"/>
    <property type="match status" value="1"/>
</dbReference>
<dbReference type="PANTHER" id="PTHR21363">
    <property type="entry name" value="PREPHENATE DEHYDROGENASE"/>
    <property type="match status" value="1"/>
</dbReference>
<reference evidence="3" key="1">
    <citation type="submission" date="2019-08" db="EMBL/GenBank/DDBJ databases">
        <authorList>
            <person name="Kucharzyk K."/>
            <person name="Murdoch R.W."/>
            <person name="Higgins S."/>
            <person name="Loffler F."/>
        </authorList>
    </citation>
    <scope>NUCLEOTIDE SEQUENCE</scope>
</reference>
<dbReference type="Pfam" id="PF02153">
    <property type="entry name" value="PDH_N"/>
    <property type="match status" value="1"/>
</dbReference>
<protein>
    <recommendedName>
        <fullName evidence="2">Prephenate/arogenate dehydrogenase domain-containing protein</fullName>
    </recommendedName>
</protein>
<feature type="domain" description="Prephenate/arogenate dehydrogenase" evidence="2">
    <location>
        <begin position="1"/>
        <end position="258"/>
    </location>
</feature>
<dbReference type="GO" id="GO:0070403">
    <property type="term" value="F:NAD+ binding"/>
    <property type="evidence" value="ECO:0007669"/>
    <property type="project" value="InterPro"/>
</dbReference>
<dbReference type="GO" id="GO:0008977">
    <property type="term" value="F:prephenate dehydrogenase (NAD+) activity"/>
    <property type="evidence" value="ECO:0007669"/>
    <property type="project" value="InterPro"/>
</dbReference>
<dbReference type="SUPFAM" id="SSF51735">
    <property type="entry name" value="NAD(P)-binding Rossmann-fold domains"/>
    <property type="match status" value="1"/>
</dbReference>
<organism evidence="3">
    <name type="scientific">bioreactor metagenome</name>
    <dbReference type="NCBI Taxonomy" id="1076179"/>
    <lineage>
        <taxon>unclassified sequences</taxon>
        <taxon>metagenomes</taxon>
        <taxon>ecological metagenomes</taxon>
    </lineage>
</organism>
<dbReference type="InterPro" id="IPR046826">
    <property type="entry name" value="PDH_N"/>
</dbReference>
<dbReference type="InterPro" id="IPR008927">
    <property type="entry name" value="6-PGluconate_DH-like_C_sf"/>
</dbReference>
<evidence type="ECO:0000256" key="1">
    <source>
        <dbReference type="ARBA" id="ARBA00023002"/>
    </source>
</evidence>
<accession>A0A644UE65</accession>
<proteinExistence type="predicted"/>
<dbReference type="Gene3D" id="3.40.50.720">
    <property type="entry name" value="NAD(P)-binding Rossmann-like Domain"/>
    <property type="match status" value="1"/>
</dbReference>
<name>A0A644UE65_9ZZZZ</name>
<dbReference type="PANTHER" id="PTHR21363:SF0">
    <property type="entry name" value="PREPHENATE DEHYDROGENASE [NADP(+)]"/>
    <property type="match status" value="1"/>
</dbReference>